<dbReference type="PROSITE" id="PS52050">
    <property type="entry name" value="WYL"/>
    <property type="match status" value="1"/>
</dbReference>
<organism evidence="3 4">
    <name type="scientific">Corynebacterium canis</name>
    <dbReference type="NCBI Taxonomy" id="679663"/>
    <lineage>
        <taxon>Bacteria</taxon>
        <taxon>Bacillati</taxon>
        <taxon>Actinomycetota</taxon>
        <taxon>Actinomycetes</taxon>
        <taxon>Mycobacteriales</taxon>
        <taxon>Corynebacteriaceae</taxon>
        <taxon>Corynebacterium</taxon>
    </lineage>
</organism>
<proteinExistence type="predicted"/>
<keyword evidence="4" id="KW-1185">Reference proteome</keyword>
<dbReference type="PANTHER" id="PTHR34580">
    <property type="match status" value="1"/>
</dbReference>
<dbReference type="Pfam" id="PF13280">
    <property type="entry name" value="WYL"/>
    <property type="match status" value="1"/>
</dbReference>
<accession>A0A5C5UTR2</accession>
<feature type="domain" description="WYL" evidence="1">
    <location>
        <begin position="149"/>
        <end position="214"/>
    </location>
</feature>
<name>A0A5C5UTR2_9CORY</name>
<dbReference type="RefSeq" id="WP_146323143.1">
    <property type="nucleotide sequence ID" value="NZ_BAABLR010000076.1"/>
</dbReference>
<dbReference type="InterPro" id="IPR051534">
    <property type="entry name" value="CBASS_pafABC_assoc_protein"/>
</dbReference>
<sequence length="317" mass="35155">MVARDRVIERLTNLTFAFLNADRLGRKFLSPQWIHEHVDGYAEYSAASFHTIFTRDRAILAKVGVPIESVAQAGYRLQRERYMLPPVHFTPAEATVLGLAGELGFDPDLGSFARSGWTKLAAAGADRELHSAPQFTAVNDISTLSARQLDALLNATRRGRRIAFQYRSGQAAQAITRTMDPWGLVNVRDRLYLVGFDIDRDAPRSFRITRVDDIVPVGEATHPRPNEDLQGFVERLLRTGQELIDAHLAIAEGRAYELAAKGVQRADGTWDLTGVDRNWLVRTAAAYAPHAVVLGPSEVREAVIQQLAVAQEVYRGA</sequence>
<dbReference type="Pfam" id="PF25583">
    <property type="entry name" value="WCX"/>
    <property type="match status" value="1"/>
</dbReference>
<evidence type="ECO:0000259" key="1">
    <source>
        <dbReference type="Pfam" id="PF13280"/>
    </source>
</evidence>
<dbReference type="AlphaFoldDB" id="A0A5C5UTR2"/>
<evidence type="ECO:0000313" key="4">
    <source>
        <dbReference type="Proteomes" id="UP000320791"/>
    </source>
</evidence>
<evidence type="ECO:0000313" key="3">
    <source>
        <dbReference type="EMBL" id="TWT29027.1"/>
    </source>
</evidence>
<comment type="caution">
    <text evidence="3">The sequence shown here is derived from an EMBL/GenBank/DDBJ whole genome shotgun (WGS) entry which is preliminary data.</text>
</comment>
<dbReference type="PANTHER" id="PTHR34580:SF3">
    <property type="entry name" value="PROTEIN PAFB"/>
    <property type="match status" value="1"/>
</dbReference>
<dbReference type="InterPro" id="IPR057727">
    <property type="entry name" value="WCX_dom"/>
</dbReference>
<dbReference type="InterPro" id="IPR026881">
    <property type="entry name" value="WYL_dom"/>
</dbReference>
<feature type="domain" description="WCX" evidence="2">
    <location>
        <begin position="244"/>
        <end position="308"/>
    </location>
</feature>
<dbReference type="Proteomes" id="UP000320791">
    <property type="component" value="Unassembled WGS sequence"/>
</dbReference>
<evidence type="ECO:0000259" key="2">
    <source>
        <dbReference type="Pfam" id="PF25583"/>
    </source>
</evidence>
<protein>
    <submittedName>
        <fullName evidence="3">WYL domain-containing protein</fullName>
    </submittedName>
</protein>
<reference evidence="3 4" key="1">
    <citation type="submission" date="2019-08" db="EMBL/GenBank/DDBJ databases">
        <authorList>
            <person name="Lei W."/>
        </authorList>
    </citation>
    <scope>NUCLEOTIDE SEQUENCE [LARGE SCALE GENOMIC DNA]</scope>
    <source>
        <strain evidence="3 4">CCUG 58627</strain>
    </source>
</reference>
<gene>
    <name evidence="3" type="ORF">FRX94_00445</name>
</gene>
<dbReference type="OrthoDB" id="3268930at2"/>
<dbReference type="EMBL" id="VOHM01000001">
    <property type="protein sequence ID" value="TWT29027.1"/>
    <property type="molecule type" value="Genomic_DNA"/>
</dbReference>